<organism evidence="1 2">
    <name type="scientific">Cupriavidus taiwanensis</name>
    <dbReference type="NCBI Taxonomy" id="164546"/>
    <lineage>
        <taxon>Bacteria</taxon>
        <taxon>Pseudomonadati</taxon>
        <taxon>Pseudomonadota</taxon>
        <taxon>Betaproteobacteria</taxon>
        <taxon>Burkholderiales</taxon>
        <taxon>Burkholderiaceae</taxon>
        <taxon>Cupriavidus</taxon>
    </lineage>
</organism>
<evidence type="ECO:0000313" key="2">
    <source>
        <dbReference type="Proteomes" id="UP000256297"/>
    </source>
</evidence>
<protein>
    <submittedName>
        <fullName evidence="1">Uncharacterized protein</fullName>
    </submittedName>
</protein>
<proteinExistence type="predicted"/>
<name>A0A375CQL5_9BURK</name>
<dbReference type="Proteomes" id="UP000256297">
    <property type="component" value="Unassembled WGS sequence"/>
</dbReference>
<reference evidence="2" key="1">
    <citation type="submission" date="2018-01" db="EMBL/GenBank/DDBJ databases">
        <authorList>
            <person name="Gaut B.S."/>
            <person name="Morton B.R."/>
            <person name="Clegg M.T."/>
            <person name="Duvall M.R."/>
        </authorList>
    </citation>
    <scope>NUCLEOTIDE SEQUENCE [LARGE SCALE GENOMIC DNA]</scope>
</reference>
<comment type="caution">
    <text evidence="1">The sequence shown here is derived from an EMBL/GenBank/DDBJ whole genome shotgun (WGS) entry which is preliminary data.</text>
</comment>
<gene>
    <name evidence="1" type="ORF">CBM2589_U10047</name>
</gene>
<evidence type="ECO:0000313" key="1">
    <source>
        <dbReference type="EMBL" id="SOY77530.1"/>
    </source>
</evidence>
<dbReference type="EMBL" id="OFSP01000078">
    <property type="protein sequence ID" value="SOY77530.1"/>
    <property type="molecule type" value="Genomic_DNA"/>
</dbReference>
<sequence>MDLLVSISLQASEFRGAQGLAEAARRLRQIADEIESHVADFATCPEGQRIAGSQEDCSFVAYLVEL</sequence>
<dbReference type="AlphaFoldDB" id="A0A375CQL5"/>
<dbReference type="RefSeq" id="WP_116342797.1">
    <property type="nucleotide sequence ID" value="NZ_OFSP01000078.1"/>
</dbReference>
<accession>A0A375CQL5</accession>